<name>A0A8X8WKY0_SALSN</name>
<keyword evidence="4" id="KW-1185">Reference proteome</keyword>
<dbReference type="InterPro" id="IPR004883">
    <property type="entry name" value="LOB"/>
</dbReference>
<evidence type="ECO:0000313" key="3">
    <source>
        <dbReference type="EMBL" id="KAG6396636.1"/>
    </source>
</evidence>
<dbReference type="EMBL" id="PNBA02000016">
    <property type="protein sequence ID" value="KAG6396636.1"/>
    <property type="molecule type" value="Genomic_DNA"/>
</dbReference>
<dbReference type="PANTHER" id="PTHR31304">
    <property type="entry name" value="LOB DOMAIN-CONTAINING PROTEIN 38"/>
    <property type="match status" value="1"/>
</dbReference>
<organism evidence="3">
    <name type="scientific">Salvia splendens</name>
    <name type="common">Scarlet sage</name>
    <dbReference type="NCBI Taxonomy" id="180675"/>
    <lineage>
        <taxon>Eukaryota</taxon>
        <taxon>Viridiplantae</taxon>
        <taxon>Streptophyta</taxon>
        <taxon>Embryophyta</taxon>
        <taxon>Tracheophyta</taxon>
        <taxon>Spermatophyta</taxon>
        <taxon>Magnoliopsida</taxon>
        <taxon>eudicotyledons</taxon>
        <taxon>Gunneridae</taxon>
        <taxon>Pentapetalae</taxon>
        <taxon>asterids</taxon>
        <taxon>lamiids</taxon>
        <taxon>Lamiales</taxon>
        <taxon>Lamiaceae</taxon>
        <taxon>Nepetoideae</taxon>
        <taxon>Mentheae</taxon>
        <taxon>Salviinae</taxon>
        <taxon>Salvia</taxon>
        <taxon>Salvia subgen. Calosphace</taxon>
        <taxon>core Calosphace</taxon>
    </lineage>
</organism>
<dbReference type="Proteomes" id="UP000298416">
    <property type="component" value="Unassembled WGS sequence"/>
</dbReference>
<dbReference type="GO" id="GO:0010468">
    <property type="term" value="P:regulation of gene expression"/>
    <property type="evidence" value="ECO:0007669"/>
    <property type="project" value="TreeGrafter"/>
</dbReference>
<gene>
    <name evidence="3" type="ORF">SASPL_142791</name>
</gene>
<dbReference type="PANTHER" id="PTHR31304:SF73">
    <property type="entry name" value="OS01G0511000 PROTEIN"/>
    <property type="match status" value="1"/>
</dbReference>
<evidence type="ECO:0000313" key="4">
    <source>
        <dbReference type="Proteomes" id="UP000298416"/>
    </source>
</evidence>
<dbReference type="AlphaFoldDB" id="A0A8X8WKY0"/>
<proteinExistence type="inferred from homology"/>
<comment type="caution">
    <text evidence="3">The sequence shown here is derived from an EMBL/GenBank/DDBJ whole genome shotgun (WGS) entry which is preliminary data.</text>
</comment>
<dbReference type="OrthoDB" id="1922547at2759"/>
<comment type="similarity">
    <text evidence="1">Belongs to the LOB domain-containing protein family.</text>
</comment>
<dbReference type="Pfam" id="PF03195">
    <property type="entry name" value="LOB"/>
    <property type="match status" value="1"/>
</dbReference>
<protein>
    <recommendedName>
        <fullName evidence="2">LOB domain-containing protein</fullName>
    </recommendedName>
</protein>
<evidence type="ECO:0000259" key="2">
    <source>
        <dbReference type="PROSITE" id="PS50891"/>
    </source>
</evidence>
<accession>A0A8X8WKY0</accession>
<dbReference type="PROSITE" id="PS50891">
    <property type="entry name" value="LOB"/>
    <property type="match status" value="1"/>
</dbReference>
<reference evidence="3" key="2">
    <citation type="submission" date="2020-08" db="EMBL/GenBank/DDBJ databases">
        <title>Plant Genome Project.</title>
        <authorList>
            <person name="Zhang R.-G."/>
        </authorList>
    </citation>
    <scope>NUCLEOTIDE SEQUENCE</scope>
    <source>
        <strain evidence="3">Huo1</strain>
        <tissue evidence="3">Leaf</tissue>
    </source>
</reference>
<evidence type="ECO:0000256" key="1">
    <source>
        <dbReference type="ARBA" id="ARBA00005474"/>
    </source>
</evidence>
<feature type="domain" description="LOB" evidence="2">
    <location>
        <begin position="3"/>
        <end position="109"/>
    </location>
</feature>
<sequence length="231" mass="25091">MRLSCNGCRVLRKGCSEDCILRPCLYWLNSPQSQSNATFFLAKFYGRAGLLNLLAAAPPPTRPDIFKSLLYEACGRIINPIHGSVGLMSSGEWPRCHAAVNAVLGGAQLISTLCDIRHVSKGSAGTRCRRRRSASLADSAAAEYVSEAEAEAKFTITGWDDSKELVIGEEFRRGPSHDSFSVETVETSLMLFDKGTVPETGLSEVELELSLGINPLLQTYLSTVIDISDSE</sequence>
<reference evidence="3" key="1">
    <citation type="submission" date="2018-01" db="EMBL/GenBank/DDBJ databases">
        <authorList>
            <person name="Mao J.F."/>
        </authorList>
    </citation>
    <scope>NUCLEOTIDE SEQUENCE</scope>
    <source>
        <strain evidence="3">Huo1</strain>
        <tissue evidence="3">Leaf</tissue>
    </source>
</reference>